<dbReference type="Pfam" id="PF13456">
    <property type="entry name" value="RVT_3"/>
    <property type="match status" value="1"/>
</dbReference>
<dbReference type="EMBL" id="BAABME010025241">
    <property type="protein sequence ID" value="GAA0171774.1"/>
    <property type="molecule type" value="Genomic_DNA"/>
</dbReference>
<protein>
    <recommendedName>
        <fullName evidence="1">RNase H type-1 domain-containing protein</fullName>
    </recommendedName>
</protein>
<dbReference type="Proteomes" id="UP001454036">
    <property type="component" value="Unassembled WGS sequence"/>
</dbReference>
<comment type="caution">
    <text evidence="2">The sequence shown here is derived from an EMBL/GenBank/DDBJ whole genome shotgun (WGS) entry which is preliminary data.</text>
</comment>
<evidence type="ECO:0000313" key="2">
    <source>
        <dbReference type="EMBL" id="GAA0171774.1"/>
    </source>
</evidence>
<evidence type="ECO:0000313" key="3">
    <source>
        <dbReference type="Proteomes" id="UP001454036"/>
    </source>
</evidence>
<name>A0AAV3R7D3_LITER</name>
<dbReference type="PANTHER" id="PTHR47723">
    <property type="entry name" value="OS05G0353850 PROTEIN"/>
    <property type="match status" value="1"/>
</dbReference>
<dbReference type="PANTHER" id="PTHR47723:SF19">
    <property type="entry name" value="POLYNUCLEOTIDYL TRANSFERASE, RIBONUCLEASE H-LIKE SUPERFAMILY PROTEIN"/>
    <property type="match status" value="1"/>
</dbReference>
<dbReference type="GO" id="GO:0003676">
    <property type="term" value="F:nucleic acid binding"/>
    <property type="evidence" value="ECO:0007669"/>
    <property type="project" value="InterPro"/>
</dbReference>
<dbReference type="InterPro" id="IPR053151">
    <property type="entry name" value="RNase_H-like"/>
</dbReference>
<keyword evidence="3" id="KW-1185">Reference proteome</keyword>
<dbReference type="GO" id="GO:0004523">
    <property type="term" value="F:RNA-DNA hybrid ribonuclease activity"/>
    <property type="evidence" value="ECO:0007669"/>
    <property type="project" value="InterPro"/>
</dbReference>
<sequence>MSPSGGWNSVMINDCFQPDISLEILKIVTPSSLEPPYRLPSKSGEYNVKSAYITLIDRRLNTYPVPTPPRQRNTGEPKSTQVRKITNCRHSLFDTTWIPPKQGWYKVDCDAAISNDVACCAWLARNSKGNVVGAFATCYPAISVDEVEENAICEFLDSCIPLDNLKIDIESDSASIVSAILETNQEIDRITTTFDLQGQDYL</sequence>
<dbReference type="AlphaFoldDB" id="A0AAV3R7D3"/>
<proteinExistence type="predicted"/>
<evidence type="ECO:0000259" key="1">
    <source>
        <dbReference type="Pfam" id="PF13456"/>
    </source>
</evidence>
<accession>A0AAV3R7D3</accession>
<feature type="domain" description="RNase H type-1" evidence="1">
    <location>
        <begin position="114"/>
        <end position="185"/>
    </location>
</feature>
<dbReference type="InterPro" id="IPR002156">
    <property type="entry name" value="RNaseH_domain"/>
</dbReference>
<organism evidence="2 3">
    <name type="scientific">Lithospermum erythrorhizon</name>
    <name type="common">Purple gromwell</name>
    <name type="synonym">Lithospermum officinale var. erythrorhizon</name>
    <dbReference type="NCBI Taxonomy" id="34254"/>
    <lineage>
        <taxon>Eukaryota</taxon>
        <taxon>Viridiplantae</taxon>
        <taxon>Streptophyta</taxon>
        <taxon>Embryophyta</taxon>
        <taxon>Tracheophyta</taxon>
        <taxon>Spermatophyta</taxon>
        <taxon>Magnoliopsida</taxon>
        <taxon>eudicotyledons</taxon>
        <taxon>Gunneridae</taxon>
        <taxon>Pentapetalae</taxon>
        <taxon>asterids</taxon>
        <taxon>lamiids</taxon>
        <taxon>Boraginales</taxon>
        <taxon>Boraginaceae</taxon>
        <taxon>Boraginoideae</taxon>
        <taxon>Lithospermeae</taxon>
        <taxon>Lithospermum</taxon>
    </lineage>
</organism>
<reference evidence="2 3" key="1">
    <citation type="submission" date="2024-01" db="EMBL/GenBank/DDBJ databases">
        <title>The complete chloroplast genome sequence of Lithospermum erythrorhizon: insights into the phylogenetic relationship among Boraginaceae species and the maternal lineages of purple gromwells.</title>
        <authorList>
            <person name="Okada T."/>
            <person name="Watanabe K."/>
        </authorList>
    </citation>
    <scope>NUCLEOTIDE SEQUENCE [LARGE SCALE GENOMIC DNA]</scope>
</reference>
<gene>
    <name evidence="2" type="ORF">LIER_41219</name>
</gene>